<keyword evidence="3" id="KW-1185">Reference proteome</keyword>
<evidence type="ECO:0000256" key="1">
    <source>
        <dbReference type="SAM" id="Phobius"/>
    </source>
</evidence>
<protein>
    <submittedName>
        <fullName evidence="2">Uncharacterized protein</fullName>
    </submittedName>
</protein>
<keyword evidence="1" id="KW-0812">Transmembrane</keyword>
<evidence type="ECO:0000313" key="3">
    <source>
        <dbReference type="Proteomes" id="UP000198894"/>
    </source>
</evidence>
<sequence>MSVIYDFAVALFLSVLAVAVGVGAALIAIPGSF</sequence>
<organism evidence="2 3">
    <name type="scientific">Mesorhizobium muleiense</name>
    <dbReference type="NCBI Taxonomy" id="1004279"/>
    <lineage>
        <taxon>Bacteria</taxon>
        <taxon>Pseudomonadati</taxon>
        <taxon>Pseudomonadota</taxon>
        <taxon>Alphaproteobacteria</taxon>
        <taxon>Hyphomicrobiales</taxon>
        <taxon>Phyllobacteriaceae</taxon>
        <taxon>Mesorhizobium</taxon>
    </lineage>
</organism>
<dbReference type="AlphaFoldDB" id="A0A1G9H3G0"/>
<proteinExistence type="predicted"/>
<evidence type="ECO:0000313" key="2">
    <source>
        <dbReference type="EMBL" id="SDL07354.1"/>
    </source>
</evidence>
<keyword evidence="1" id="KW-0472">Membrane</keyword>
<dbReference type="Proteomes" id="UP000198894">
    <property type="component" value="Unassembled WGS sequence"/>
</dbReference>
<dbReference type="EMBL" id="FNEE01000026">
    <property type="protein sequence ID" value="SDL07354.1"/>
    <property type="molecule type" value="Genomic_DNA"/>
</dbReference>
<feature type="transmembrane region" description="Helical" evidence="1">
    <location>
        <begin position="7"/>
        <end position="29"/>
    </location>
</feature>
<keyword evidence="1" id="KW-1133">Transmembrane helix</keyword>
<accession>A0A1G9H3G0</accession>
<reference evidence="3" key="1">
    <citation type="submission" date="2016-10" db="EMBL/GenBank/DDBJ databases">
        <authorList>
            <person name="Varghese N."/>
            <person name="Submissions S."/>
        </authorList>
    </citation>
    <scope>NUCLEOTIDE SEQUENCE [LARGE SCALE GENOMIC DNA]</scope>
    <source>
        <strain evidence="3">CGMCC 1.11022</strain>
    </source>
</reference>
<name>A0A1G9H3G0_9HYPH</name>
<gene>
    <name evidence="2" type="ORF">SAMN05428953_12654</name>
</gene>